<proteinExistence type="inferred from homology"/>
<comment type="subcellular location">
    <subcellularLocation>
        <location evidence="1">Cell membrane</location>
        <topology evidence="1">Multi-pass membrane protein</topology>
    </subcellularLocation>
</comment>
<feature type="domain" description="EamA" evidence="8">
    <location>
        <begin position="9"/>
        <end position="137"/>
    </location>
</feature>
<feature type="transmembrane region" description="Helical" evidence="7">
    <location>
        <begin position="67"/>
        <end position="86"/>
    </location>
</feature>
<feature type="transmembrane region" description="Helical" evidence="7">
    <location>
        <begin position="98"/>
        <end position="115"/>
    </location>
</feature>
<dbReference type="InterPro" id="IPR037185">
    <property type="entry name" value="EmrE-like"/>
</dbReference>
<keyword evidence="10" id="KW-1185">Reference proteome</keyword>
<feature type="transmembrane region" description="Helical" evidence="7">
    <location>
        <begin position="7"/>
        <end position="25"/>
    </location>
</feature>
<keyword evidence="3" id="KW-1003">Cell membrane</keyword>
<feature type="transmembrane region" description="Helical" evidence="7">
    <location>
        <begin position="267"/>
        <end position="285"/>
    </location>
</feature>
<feature type="transmembrane region" description="Helical" evidence="7">
    <location>
        <begin position="213"/>
        <end position="234"/>
    </location>
</feature>
<dbReference type="EMBL" id="QBKR01000004">
    <property type="protein sequence ID" value="PTX63282.1"/>
    <property type="molecule type" value="Genomic_DNA"/>
</dbReference>
<evidence type="ECO:0000313" key="9">
    <source>
        <dbReference type="EMBL" id="PTX63282.1"/>
    </source>
</evidence>
<evidence type="ECO:0000256" key="4">
    <source>
        <dbReference type="ARBA" id="ARBA00022692"/>
    </source>
</evidence>
<dbReference type="PANTHER" id="PTHR32322:SF18">
    <property type="entry name" value="S-ADENOSYLMETHIONINE_S-ADENOSYLHOMOCYSTEINE TRANSPORTER"/>
    <property type="match status" value="1"/>
</dbReference>
<feature type="transmembrane region" description="Helical" evidence="7">
    <location>
        <begin position="37"/>
        <end position="55"/>
    </location>
</feature>
<reference evidence="9 10" key="1">
    <citation type="submission" date="2018-04" db="EMBL/GenBank/DDBJ databases">
        <title>Genomic Encyclopedia of Archaeal and Bacterial Type Strains, Phase II (KMG-II): from individual species to whole genera.</title>
        <authorList>
            <person name="Goeker M."/>
        </authorList>
    </citation>
    <scope>NUCLEOTIDE SEQUENCE [LARGE SCALE GENOMIC DNA]</scope>
    <source>
        <strain evidence="9 10">DSM 45787</strain>
    </source>
</reference>
<dbReference type="Proteomes" id="UP000244240">
    <property type="component" value="Unassembled WGS sequence"/>
</dbReference>
<comment type="caution">
    <text evidence="9">The sequence shown here is derived from an EMBL/GenBank/DDBJ whole genome shotgun (WGS) entry which is preliminary data.</text>
</comment>
<sequence length="307" mass="32892">MGSRRQAWILLTGITVIWGYTWIPMKTGLNHLGPFSFSFYRFLIGSVVLLSIAYFSGRLRLERGEVGWLVLLGLLQTTATFGFWMAGMERLPAGTSSILAYTMPLWTYLLAVFFLSERPNSGKLAGLLLGLAGLVGVAGPEAVGGMSAWKAMGLVLVGSICWAGSNILVRARFSGKDKISLTAFQMTVGTVGLAALTLWFEPGFSPDRWSLDLVANLLFTGLFSSAFAFVAWFFAVSALGAGEAAVSVLLVPVLALVFGWLQLGEEIGWIQAAGTVLVLTGVGLVQKKGQALPEERKDTAEKAADGR</sequence>
<feature type="transmembrane region" description="Helical" evidence="7">
    <location>
        <begin position="181"/>
        <end position="201"/>
    </location>
</feature>
<dbReference type="GO" id="GO:0005886">
    <property type="term" value="C:plasma membrane"/>
    <property type="evidence" value="ECO:0007669"/>
    <property type="project" value="UniProtKB-SubCell"/>
</dbReference>
<keyword evidence="6 7" id="KW-0472">Membrane</keyword>
<dbReference type="Pfam" id="PF00892">
    <property type="entry name" value="EamA"/>
    <property type="match status" value="2"/>
</dbReference>
<dbReference type="SUPFAM" id="SSF103481">
    <property type="entry name" value="Multidrug resistance efflux transporter EmrE"/>
    <property type="match status" value="2"/>
</dbReference>
<evidence type="ECO:0000256" key="5">
    <source>
        <dbReference type="ARBA" id="ARBA00022989"/>
    </source>
</evidence>
<organism evidence="9 10">
    <name type="scientific">Melghirimyces profundicolus</name>
    <dbReference type="NCBI Taxonomy" id="1242148"/>
    <lineage>
        <taxon>Bacteria</taxon>
        <taxon>Bacillati</taxon>
        <taxon>Bacillota</taxon>
        <taxon>Bacilli</taxon>
        <taxon>Bacillales</taxon>
        <taxon>Thermoactinomycetaceae</taxon>
        <taxon>Melghirimyces</taxon>
    </lineage>
</organism>
<feature type="transmembrane region" description="Helical" evidence="7">
    <location>
        <begin position="124"/>
        <end position="143"/>
    </location>
</feature>
<evidence type="ECO:0000256" key="6">
    <source>
        <dbReference type="ARBA" id="ARBA00023136"/>
    </source>
</evidence>
<dbReference type="OrthoDB" id="67135at2"/>
<dbReference type="PANTHER" id="PTHR32322">
    <property type="entry name" value="INNER MEMBRANE TRANSPORTER"/>
    <property type="match status" value="1"/>
</dbReference>
<evidence type="ECO:0000313" key="10">
    <source>
        <dbReference type="Proteomes" id="UP000244240"/>
    </source>
</evidence>
<keyword evidence="5 7" id="KW-1133">Transmembrane helix</keyword>
<evidence type="ECO:0000256" key="3">
    <source>
        <dbReference type="ARBA" id="ARBA00022475"/>
    </source>
</evidence>
<accession>A0A2T6C4R5</accession>
<dbReference type="Gene3D" id="1.10.3730.20">
    <property type="match status" value="1"/>
</dbReference>
<dbReference type="InterPro" id="IPR000620">
    <property type="entry name" value="EamA_dom"/>
</dbReference>
<evidence type="ECO:0000256" key="1">
    <source>
        <dbReference type="ARBA" id="ARBA00004651"/>
    </source>
</evidence>
<evidence type="ECO:0000259" key="8">
    <source>
        <dbReference type="Pfam" id="PF00892"/>
    </source>
</evidence>
<dbReference type="RefSeq" id="WP_108022112.1">
    <property type="nucleotide sequence ID" value="NZ_QBKR01000004.1"/>
</dbReference>
<protein>
    <submittedName>
        <fullName evidence="9">Drug/metabolite transporter (DMT)-like permease</fullName>
    </submittedName>
</protein>
<dbReference type="AlphaFoldDB" id="A0A2T6C4R5"/>
<feature type="transmembrane region" description="Helical" evidence="7">
    <location>
        <begin position="149"/>
        <end position="169"/>
    </location>
</feature>
<name>A0A2T6C4R5_9BACL</name>
<gene>
    <name evidence="9" type="ORF">C8P63_104127</name>
</gene>
<dbReference type="InterPro" id="IPR050638">
    <property type="entry name" value="AA-Vitamin_Transporters"/>
</dbReference>
<feature type="transmembrane region" description="Helical" evidence="7">
    <location>
        <begin position="241"/>
        <end position="261"/>
    </location>
</feature>
<feature type="domain" description="EamA" evidence="8">
    <location>
        <begin position="150"/>
        <end position="285"/>
    </location>
</feature>
<evidence type="ECO:0000256" key="7">
    <source>
        <dbReference type="SAM" id="Phobius"/>
    </source>
</evidence>
<evidence type="ECO:0000256" key="2">
    <source>
        <dbReference type="ARBA" id="ARBA00007362"/>
    </source>
</evidence>
<keyword evidence="4 7" id="KW-0812">Transmembrane</keyword>
<comment type="similarity">
    <text evidence="2">Belongs to the EamA transporter family.</text>
</comment>